<evidence type="ECO:0000313" key="2">
    <source>
        <dbReference type="EMBL" id="KAF7483441.1"/>
    </source>
</evidence>
<keyword evidence="4" id="KW-1185">Reference proteome</keyword>
<proteinExistence type="predicted"/>
<evidence type="ECO:0000313" key="4">
    <source>
        <dbReference type="Proteomes" id="UP000335636"/>
    </source>
</evidence>
<dbReference type="EMBL" id="CABDUW010000640">
    <property type="protein sequence ID" value="VTJ72749.1"/>
    <property type="molecule type" value="Genomic_DNA"/>
</dbReference>
<dbReference type="AlphaFoldDB" id="A0A5E4BUZ5"/>
<gene>
    <name evidence="2" type="ORF">GHT09_005019</name>
    <name evidence="3" type="ORF">MONAX_5E018751</name>
</gene>
<sequence>MLAALNTEGCGQQATQGGGHRPAEQEVGEVKLPGALRELRGVPGEPKASRAAWPAPLGGEKAPAGVSVAQQEMALQRLLELHGAARRRRRQEREQQRLRVLERLRIASHRHCRVHPLGLPSSPAQLPPQEDVAGRWSALQKQLEQVHLERTRWLRALRARNTRNFQELLWPPGAEKPAPGQRSEGQIPGIQH</sequence>
<dbReference type="Proteomes" id="UP000335636">
    <property type="component" value="Unassembled WGS sequence"/>
</dbReference>
<organism evidence="3 4">
    <name type="scientific">Marmota monax</name>
    <name type="common">Woodchuck</name>
    <dbReference type="NCBI Taxonomy" id="9995"/>
    <lineage>
        <taxon>Eukaryota</taxon>
        <taxon>Metazoa</taxon>
        <taxon>Chordata</taxon>
        <taxon>Craniata</taxon>
        <taxon>Vertebrata</taxon>
        <taxon>Euteleostomi</taxon>
        <taxon>Mammalia</taxon>
        <taxon>Eutheria</taxon>
        <taxon>Euarchontoglires</taxon>
        <taxon>Glires</taxon>
        <taxon>Rodentia</taxon>
        <taxon>Sciuromorpha</taxon>
        <taxon>Sciuridae</taxon>
        <taxon>Xerinae</taxon>
        <taxon>Marmotini</taxon>
        <taxon>Marmota</taxon>
    </lineage>
</organism>
<evidence type="ECO:0000313" key="3">
    <source>
        <dbReference type="EMBL" id="VTJ72749.1"/>
    </source>
</evidence>
<feature type="region of interest" description="Disordered" evidence="1">
    <location>
        <begin position="169"/>
        <end position="192"/>
    </location>
</feature>
<dbReference type="Proteomes" id="UP000662637">
    <property type="component" value="Unassembled WGS sequence"/>
</dbReference>
<dbReference type="EMBL" id="WJEC01000366">
    <property type="protein sequence ID" value="KAF7483441.1"/>
    <property type="molecule type" value="Genomic_DNA"/>
</dbReference>
<name>A0A5E4BUZ5_MARMO</name>
<reference evidence="2" key="2">
    <citation type="submission" date="2020-08" db="EMBL/GenBank/DDBJ databases">
        <authorList>
            <person name="Shumante A."/>
            <person name="Zimin A.V."/>
            <person name="Puiu D."/>
            <person name="Salzberg S.L."/>
        </authorList>
    </citation>
    <scope>NUCLEOTIDE SEQUENCE</scope>
    <source>
        <strain evidence="2">WC2-LM</strain>
        <tissue evidence="2">Liver</tissue>
    </source>
</reference>
<feature type="region of interest" description="Disordered" evidence="1">
    <location>
        <begin position="1"/>
        <end position="60"/>
    </location>
</feature>
<protein>
    <submittedName>
        <fullName evidence="3">Uncharacterized protein</fullName>
    </submittedName>
</protein>
<evidence type="ECO:0000256" key="1">
    <source>
        <dbReference type="SAM" id="MobiDB-lite"/>
    </source>
</evidence>
<accession>A0A5E4BUZ5</accession>
<reference evidence="3 4" key="1">
    <citation type="submission" date="2019-04" db="EMBL/GenBank/DDBJ databases">
        <authorList>
            <person name="Alioto T."/>
            <person name="Alioto T."/>
        </authorList>
    </citation>
    <scope>NUCLEOTIDE SEQUENCE [LARGE SCALE GENOMIC DNA]</scope>
</reference>